<evidence type="ECO:0000256" key="2">
    <source>
        <dbReference type="ARBA" id="ARBA00007951"/>
    </source>
</evidence>
<keyword evidence="4" id="KW-0732">Signal</keyword>
<keyword evidence="6" id="KW-0326">Glycosidase</keyword>
<dbReference type="PANTHER" id="PTHR10030:SF37">
    <property type="entry name" value="ALPHA-L-FUCOSIDASE-RELATED"/>
    <property type="match status" value="1"/>
</dbReference>
<evidence type="ECO:0000259" key="9">
    <source>
        <dbReference type="Pfam" id="PF01120"/>
    </source>
</evidence>
<dbReference type="OrthoDB" id="1095333at2"/>
<dbReference type="InterPro" id="IPR057739">
    <property type="entry name" value="Glyco_hydro_29_N"/>
</dbReference>
<protein>
    <recommendedName>
        <fullName evidence="3">alpha-L-fucosidase</fullName>
        <ecNumber evidence="3">3.2.1.51</ecNumber>
    </recommendedName>
</protein>
<evidence type="ECO:0000313" key="11">
    <source>
        <dbReference type="Proteomes" id="UP000321291"/>
    </source>
</evidence>
<feature type="site" description="May be important for catalysis" evidence="7">
    <location>
        <position position="341"/>
    </location>
</feature>
<keyword evidence="8" id="KW-1133">Transmembrane helix</keyword>
<dbReference type="PANTHER" id="PTHR10030">
    <property type="entry name" value="ALPHA-L-FUCOSIDASE"/>
    <property type="match status" value="1"/>
</dbReference>
<evidence type="ECO:0000256" key="6">
    <source>
        <dbReference type="ARBA" id="ARBA00023295"/>
    </source>
</evidence>
<proteinExistence type="inferred from homology"/>
<dbReference type="GO" id="GO:0004560">
    <property type="term" value="F:alpha-L-fucosidase activity"/>
    <property type="evidence" value="ECO:0007669"/>
    <property type="project" value="InterPro"/>
</dbReference>
<comment type="similarity">
    <text evidence="2">Belongs to the glycosyl hydrolase 29 family.</text>
</comment>
<dbReference type="EMBL" id="CP042434">
    <property type="protein sequence ID" value="QEC70786.1"/>
    <property type="molecule type" value="Genomic_DNA"/>
</dbReference>
<gene>
    <name evidence="10" type="ORF">FSB73_02880</name>
</gene>
<keyword evidence="11" id="KW-1185">Reference proteome</keyword>
<dbReference type="InterPro" id="IPR000933">
    <property type="entry name" value="Glyco_hydro_29"/>
</dbReference>
<dbReference type="SUPFAM" id="SSF51445">
    <property type="entry name" value="(Trans)glycosidases"/>
    <property type="match status" value="1"/>
</dbReference>
<dbReference type="Gene3D" id="3.20.20.80">
    <property type="entry name" value="Glycosidases"/>
    <property type="match status" value="1"/>
</dbReference>
<keyword evidence="8" id="KW-0472">Membrane</keyword>
<dbReference type="GO" id="GO:0005764">
    <property type="term" value="C:lysosome"/>
    <property type="evidence" value="ECO:0007669"/>
    <property type="project" value="TreeGrafter"/>
</dbReference>
<sequence length="509" mass="58481">MNLKLSRVLRNPQNCQKTKRNYQLRRCNERLTLFVFVLTTAFWLGINPISGLAQETHNNYVWPTDTLVLQKLHHWQGEKFGLLMHWGTYSEWGIVESWSLCPEDEGWTKRTGKYADDYFTYKKAYEHLQTTFNPVDFNPDKWASAAKAAGMKYVVFTTKHHDGFCMFDTKQTDYKVTSSKTPFSSNPKANIAKEVFSSFRKQGFMIGAYFSKPDWHVPYYWWPYFPPKDRNVNYDPAKYPDVWNKFKQFTYNQIQELMTGYGQMDILWLDGGWVRPYSEKEQKEQHIFNQDIDMPKIAAMARKNQPGLIVVDRAVGGPYENYQTPEQQVPDKPLDHPWESCITMGNSWSYVPGDHYKPTNTLIHLLIRIVSRGGNFLLNIGPSPKGDWSDTAYARLKEIGSWMKINSSAIYNSKPIAPYAKDNLVFTQSEDGKATYIFILTDDKNTAGDLTVPTSIQLPAGLLSAKSKITVLGQPGWKTKLDEKTASLQIKQKGAATIKYALVLKVSKP</sequence>
<dbReference type="Pfam" id="PF01120">
    <property type="entry name" value="Alpha_L_fucos"/>
    <property type="match status" value="1"/>
</dbReference>
<dbReference type="PIRSF" id="PIRSF001092">
    <property type="entry name" value="Alpha-L-fucosidase"/>
    <property type="match status" value="1"/>
</dbReference>
<dbReference type="Proteomes" id="UP000321291">
    <property type="component" value="Chromosome"/>
</dbReference>
<dbReference type="EC" id="3.2.1.51" evidence="3"/>
<evidence type="ECO:0000256" key="7">
    <source>
        <dbReference type="PIRSR" id="PIRSR001092-1"/>
    </source>
</evidence>
<dbReference type="InterPro" id="IPR017853">
    <property type="entry name" value="GH"/>
</dbReference>
<dbReference type="RefSeq" id="WP_146780046.1">
    <property type="nucleotide sequence ID" value="NZ_CP042434.1"/>
</dbReference>
<evidence type="ECO:0000256" key="4">
    <source>
        <dbReference type="ARBA" id="ARBA00022729"/>
    </source>
</evidence>
<evidence type="ECO:0000256" key="1">
    <source>
        <dbReference type="ARBA" id="ARBA00004071"/>
    </source>
</evidence>
<keyword evidence="5" id="KW-0378">Hydrolase</keyword>
<dbReference type="KEGG" id="agi:FSB73_02880"/>
<feature type="domain" description="Glycoside hydrolase family 29 N-terminal" evidence="9">
    <location>
        <begin position="54"/>
        <end position="407"/>
    </location>
</feature>
<feature type="transmembrane region" description="Helical" evidence="8">
    <location>
        <begin position="27"/>
        <end position="46"/>
    </location>
</feature>
<evidence type="ECO:0000256" key="8">
    <source>
        <dbReference type="SAM" id="Phobius"/>
    </source>
</evidence>
<dbReference type="GO" id="GO:0016139">
    <property type="term" value="P:glycoside catabolic process"/>
    <property type="evidence" value="ECO:0007669"/>
    <property type="project" value="TreeGrafter"/>
</dbReference>
<name>A0A5B8VJK9_9BACT</name>
<comment type="function">
    <text evidence="1">Alpha-L-fucosidase is responsible for hydrolyzing the alpha-1,6-linked fucose joined to the reducing-end N-acetylglucosamine of the carbohydrate moieties of glycoproteins.</text>
</comment>
<accession>A0A5B8VJK9</accession>
<evidence type="ECO:0000256" key="3">
    <source>
        <dbReference type="ARBA" id="ARBA00012662"/>
    </source>
</evidence>
<dbReference type="SMART" id="SM00812">
    <property type="entry name" value="Alpha_L_fucos"/>
    <property type="match status" value="1"/>
</dbReference>
<dbReference type="InterPro" id="IPR016286">
    <property type="entry name" value="FUC_metazoa-typ"/>
</dbReference>
<evidence type="ECO:0000256" key="5">
    <source>
        <dbReference type="ARBA" id="ARBA00022801"/>
    </source>
</evidence>
<keyword evidence="8" id="KW-0812">Transmembrane</keyword>
<organism evidence="10 11">
    <name type="scientific">Arachidicoccus ginsenosidivorans</name>
    <dbReference type="NCBI Taxonomy" id="496057"/>
    <lineage>
        <taxon>Bacteria</taxon>
        <taxon>Pseudomonadati</taxon>
        <taxon>Bacteroidota</taxon>
        <taxon>Chitinophagia</taxon>
        <taxon>Chitinophagales</taxon>
        <taxon>Chitinophagaceae</taxon>
        <taxon>Arachidicoccus</taxon>
    </lineage>
</organism>
<dbReference type="PRINTS" id="PR00741">
    <property type="entry name" value="GLHYDRLASE29"/>
</dbReference>
<dbReference type="AlphaFoldDB" id="A0A5B8VJK9"/>
<dbReference type="GO" id="GO:0006004">
    <property type="term" value="P:fucose metabolic process"/>
    <property type="evidence" value="ECO:0007669"/>
    <property type="project" value="InterPro"/>
</dbReference>
<evidence type="ECO:0000313" key="10">
    <source>
        <dbReference type="EMBL" id="QEC70786.1"/>
    </source>
</evidence>
<reference evidence="10 11" key="1">
    <citation type="journal article" date="2017" name="Int. J. Syst. Evol. Microbiol.">
        <title>Arachidicoccus ginsenosidivorans sp. nov., with ginsenoside-converting activity isolated from ginseng cultivating soil.</title>
        <authorList>
            <person name="Siddiqi M.Z."/>
            <person name="Aslam Z."/>
            <person name="Im W.T."/>
        </authorList>
    </citation>
    <scope>NUCLEOTIDE SEQUENCE [LARGE SCALE GENOMIC DNA]</scope>
    <source>
        <strain evidence="10 11">Gsoil 809</strain>
    </source>
</reference>